<reference evidence="2" key="1">
    <citation type="submission" date="2023-06" db="EMBL/GenBank/DDBJ databases">
        <title>Identification of two novel mycobacterium reveal diversities and complexities of Mycobacterium gordonae clade.</title>
        <authorList>
            <person name="Matsumoto Y."/>
            <person name="Nakamura S."/>
            <person name="Motooka D."/>
            <person name="Fukushima K."/>
        </authorList>
    </citation>
    <scope>NUCLEOTIDE SEQUENCE</scope>
    <source>
        <strain evidence="2">TY812</strain>
    </source>
</reference>
<dbReference type="GO" id="GO:0005737">
    <property type="term" value="C:cytoplasm"/>
    <property type="evidence" value="ECO:0007669"/>
    <property type="project" value="TreeGrafter"/>
</dbReference>
<evidence type="ECO:0000313" key="3">
    <source>
        <dbReference type="Proteomes" id="UP001229081"/>
    </source>
</evidence>
<dbReference type="Proteomes" id="UP001229081">
    <property type="component" value="Unassembled WGS sequence"/>
</dbReference>
<proteinExistence type="predicted"/>
<accession>A0A4R5WXU5</accession>
<evidence type="ECO:0000313" key="2">
    <source>
        <dbReference type="EMBL" id="MDP7735920.1"/>
    </source>
</evidence>
<feature type="domain" description="Calcineurin-like phosphoesterase" evidence="1">
    <location>
        <begin position="7"/>
        <end position="135"/>
    </location>
</feature>
<dbReference type="PANTHER" id="PTHR42850:SF7">
    <property type="entry name" value="BIS(5'-NUCLEOSYL)-TETRAPHOSPHATASE PRPE [ASYMMETRICAL]"/>
    <property type="match status" value="1"/>
</dbReference>
<dbReference type="GO" id="GO:0016791">
    <property type="term" value="F:phosphatase activity"/>
    <property type="evidence" value="ECO:0007669"/>
    <property type="project" value="TreeGrafter"/>
</dbReference>
<dbReference type="InterPro" id="IPR029052">
    <property type="entry name" value="Metallo-depent_PP-like"/>
</dbReference>
<gene>
    <name evidence="2" type="ORF">QXL92_14335</name>
</gene>
<evidence type="ECO:0000259" key="1">
    <source>
        <dbReference type="Pfam" id="PF00149"/>
    </source>
</evidence>
<dbReference type="PANTHER" id="PTHR42850">
    <property type="entry name" value="METALLOPHOSPHOESTERASE"/>
    <property type="match status" value="1"/>
</dbReference>
<dbReference type="InterPro" id="IPR050126">
    <property type="entry name" value="Ap4A_hydrolase"/>
</dbReference>
<sequence>MVQGYDIIGDIHGCASALQTLLTELGYEHRGGTLRHPHRQAIFVGDLVDRGSEQLRVLETVKGMVDAGSAQIVMGNHEFNAIGYATEHPAGSGRHLREHSDKNNRQHRQFLDQLTADQRAHYVAWFATLPLWLDLGDLRVVHACWHEKSMKMVERQLGSTHFAAAGQIVDASTKGYELYEAVEVLLKGPEISLTARELPRFKDKDGHLRGAARIRWWDDNATTVRQIAEIADTFTAEDGTPYPLLPDIDVSPEERSYNYTQTVPVFYGHYWRRGTPQHARDWTTHCACVDFSAAKGGKLTAYRWSGESTIRAENYWQLGG</sequence>
<dbReference type="Pfam" id="PF00149">
    <property type="entry name" value="Metallophos"/>
    <property type="match status" value="1"/>
</dbReference>
<protein>
    <submittedName>
        <fullName evidence="2">Metallophosphoesterase</fullName>
    </submittedName>
</protein>
<dbReference type="Gene3D" id="3.60.21.10">
    <property type="match status" value="1"/>
</dbReference>
<dbReference type="EMBL" id="JAUFSA010000001">
    <property type="protein sequence ID" value="MDP7735920.1"/>
    <property type="molecule type" value="Genomic_DNA"/>
</dbReference>
<dbReference type="InterPro" id="IPR004843">
    <property type="entry name" value="Calcineurin-like_PHP"/>
</dbReference>
<comment type="caution">
    <text evidence="2">The sequence shown here is derived from an EMBL/GenBank/DDBJ whole genome shotgun (WGS) entry which is preliminary data.</text>
</comment>
<dbReference type="AlphaFoldDB" id="A0A4R5WXU5"/>
<name>A0A4R5WXU5_9MYCO</name>
<organism evidence="2 3">
    <name type="scientific">Mycobacterium paragordonae</name>
    <dbReference type="NCBI Taxonomy" id="1389713"/>
    <lineage>
        <taxon>Bacteria</taxon>
        <taxon>Bacillati</taxon>
        <taxon>Actinomycetota</taxon>
        <taxon>Actinomycetes</taxon>
        <taxon>Mycobacteriales</taxon>
        <taxon>Mycobacteriaceae</taxon>
        <taxon>Mycobacterium</taxon>
    </lineage>
</organism>
<dbReference type="SUPFAM" id="SSF56300">
    <property type="entry name" value="Metallo-dependent phosphatases"/>
    <property type="match status" value="1"/>
</dbReference>